<sequence length="426" mass="46125">MNPAEVPLFGGWFVLSTELAAAIAIVAAVRWRHRRTWRLWLPLAVAVGATAAATTYWVLARRDLAPDAAPWTFWIWLSLAVALMFMVPAAWIGARWWRRITGVAAVGLTVVCLALAANQWAGFYPTAGRAWQGLTDQPLPGQISFATLVQLRGNPEPDGKIVPLRSSDRISSFHHRPEYVYLPPAWFSGKVPPHLPAVVMIGGVVTTPEDWVRSGSALQTVRAYAATHGGQAPILVFVDPSGSLSNDTECVDGPHGNVDTHITKEVRPAVVSEFGASDHPGKWAVAGWSMGGTCAIDLTVEHPDLFRTFVDISGDVGPNLGNRAQTTSTLFGGRAADWERFDPATAMRRHGPYSGVGGWFQSEGHHHGPGLTSPQIRATETLSTVARDNGIDVVVRPVPGRHNWQFAAQAFADALPWLMARIDAPN</sequence>
<dbReference type="PANTHER" id="PTHR48098:SF1">
    <property type="entry name" value="DIACYLGLYCEROL ACYLTRANSFERASE_MYCOLYLTRANSFERASE AG85A"/>
    <property type="match status" value="1"/>
</dbReference>
<dbReference type="GO" id="GO:0016787">
    <property type="term" value="F:hydrolase activity"/>
    <property type="evidence" value="ECO:0007669"/>
    <property type="project" value="UniProtKB-KW"/>
</dbReference>
<dbReference type="Proteomes" id="UP000247591">
    <property type="component" value="Unassembled WGS sequence"/>
</dbReference>
<dbReference type="SUPFAM" id="SSF53474">
    <property type="entry name" value="alpha/beta-Hydrolases"/>
    <property type="match status" value="1"/>
</dbReference>
<dbReference type="PANTHER" id="PTHR48098">
    <property type="entry name" value="ENTEROCHELIN ESTERASE-RELATED"/>
    <property type="match status" value="1"/>
</dbReference>
<dbReference type="AlphaFoldDB" id="A0A318RAZ5"/>
<dbReference type="InterPro" id="IPR000801">
    <property type="entry name" value="Esterase-like"/>
</dbReference>
<protein>
    <submittedName>
        <fullName evidence="2">S-formylglutathione hydrolase FrmB</fullName>
    </submittedName>
</protein>
<keyword evidence="1" id="KW-0812">Transmembrane</keyword>
<keyword evidence="1" id="KW-1133">Transmembrane helix</keyword>
<feature type="transmembrane region" description="Helical" evidence="1">
    <location>
        <begin position="71"/>
        <end position="93"/>
    </location>
</feature>
<keyword evidence="1" id="KW-0472">Membrane</keyword>
<dbReference type="InterPro" id="IPR029058">
    <property type="entry name" value="AB_hydrolase_fold"/>
</dbReference>
<organism evidence="2 3">
    <name type="scientific">Williamsia limnetica</name>
    <dbReference type="NCBI Taxonomy" id="882452"/>
    <lineage>
        <taxon>Bacteria</taxon>
        <taxon>Bacillati</taxon>
        <taxon>Actinomycetota</taxon>
        <taxon>Actinomycetes</taxon>
        <taxon>Mycobacteriales</taxon>
        <taxon>Nocardiaceae</taxon>
        <taxon>Williamsia</taxon>
    </lineage>
</organism>
<dbReference type="InterPro" id="IPR050583">
    <property type="entry name" value="Mycobacterial_A85_antigen"/>
</dbReference>
<dbReference type="GO" id="GO:0016747">
    <property type="term" value="F:acyltransferase activity, transferring groups other than amino-acyl groups"/>
    <property type="evidence" value="ECO:0007669"/>
    <property type="project" value="TreeGrafter"/>
</dbReference>
<evidence type="ECO:0000313" key="3">
    <source>
        <dbReference type="Proteomes" id="UP000247591"/>
    </source>
</evidence>
<gene>
    <name evidence="2" type="ORF">DFR67_11949</name>
</gene>
<dbReference type="EMBL" id="QJSP01000019">
    <property type="protein sequence ID" value="PYE12943.1"/>
    <property type="molecule type" value="Genomic_DNA"/>
</dbReference>
<accession>A0A318RAZ5</accession>
<feature type="transmembrane region" description="Helical" evidence="1">
    <location>
        <begin position="39"/>
        <end position="59"/>
    </location>
</feature>
<name>A0A318RAZ5_WILLI</name>
<feature type="transmembrane region" description="Helical" evidence="1">
    <location>
        <begin position="100"/>
        <end position="121"/>
    </location>
</feature>
<comment type="caution">
    <text evidence="2">The sequence shown here is derived from an EMBL/GenBank/DDBJ whole genome shotgun (WGS) entry which is preliminary data.</text>
</comment>
<evidence type="ECO:0000313" key="2">
    <source>
        <dbReference type="EMBL" id="PYE12943.1"/>
    </source>
</evidence>
<keyword evidence="2" id="KW-0378">Hydrolase</keyword>
<evidence type="ECO:0000256" key="1">
    <source>
        <dbReference type="SAM" id="Phobius"/>
    </source>
</evidence>
<reference evidence="2 3" key="1">
    <citation type="submission" date="2018-06" db="EMBL/GenBank/DDBJ databases">
        <title>Genomic Encyclopedia of Type Strains, Phase IV (KMG-IV): sequencing the most valuable type-strain genomes for metagenomic binning, comparative biology and taxonomic classification.</title>
        <authorList>
            <person name="Goeker M."/>
        </authorList>
    </citation>
    <scope>NUCLEOTIDE SEQUENCE [LARGE SCALE GENOMIC DNA]</scope>
    <source>
        <strain evidence="2 3">DSM 45521</strain>
    </source>
</reference>
<keyword evidence="3" id="KW-1185">Reference proteome</keyword>
<dbReference type="RefSeq" id="WP_245938149.1">
    <property type="nucleotide sequence ID" value="NZ_QJSP01000019.1"/>
</dbReference>
<dbReference type="Pfam" id="PF00756">
    <property type="entry name" value="Esterase"/>
    <property type="match status" value="1"/>
</dbReference>
<dbReference type="Gene3D" id="3.40.50.1820">
    <property type="entry name" value="alpha/beta hydrolase"/>
    <property type="match status" value="1"/>
</dbReference>
<proteinExistence type="predicted"/>
<feature type="transmembrane region" description="Helical" evidence="1">
    <location>
        <begin position="6"/>
        <end position="27"/>
    </location>
</feature>